<reference evidence="7" key="2">
    <citation type="submission" date="2020-05" db="UniProtKB">
        <authorList>
            <consortium name="EnsemblMetazoa"/>
        </authorList>
    </citation>
    <scope>IDENTIFICATION</scope>
    <source>
        <strain evidence="7">MINIMUS1</strain>
    </source>
</reference>
<dbReference type="PRINTS" id="PR01821">
    <property type="entry name" value="DAPIT"/>
</dbReference>
<keyword evidence="8" id="KW-1185">Reference proteome</keyword>
<keyword evidence="4" id="KW-0496">Mitochondrion</keyword>
<dbReference type="GO" id="GO:0031966">
    <property type="term" value="C:mitochondrial membrane"/>
    <property type="evidence" value="ECO:0007669"/>
    <property type="project" value="UniProtKB-SubCell"/>
</dbReference>
<dbReference type="EnsemblMetazoa" id="AMIN008131-RA">
    <property type="protein sequence ID" value="AMIN008131-PA"/>
    <property type="gene ID" value="AMIN008131"/>
</dbReference>
<dbReference type="VEuPathDB" id="VectorBase:AMIN008131"/>
<accession>A0A182WCP4</accession>
<dbReference type="STRING" id="112268.A0A182WCP4"/>
<dbReference type="Pfam" id="PF14960">
    <property type="entry name" value="ATP_synth_reg"/>
    <property type="match status" value="1"/>
</dbReference>
<keyword evidence="2 6" id="KW-0812">Transmembrane</keyword>
<dbReference type="InterPro" id="IPR009125">
    <property type="entry name" value="ATPMK"/>
</dbReference>
<evidence type="ECO:0008006" key="9">
    <source>
        <dbReference type="Google" id="ProtNLM"/>
    </source>
</evidence>
<organism evidence="7 8">
    <name type="scientific">Anopheles minimus</name>
    <dbReference type="NCBI Taxonomy" id="112268"/>
    <lineage>
        <taxon>Eukaryota</taxon>
        <taxon>Metazoa</taxon>
        <taxon>Ecdysozoa</taxon>
        <taxon>Arthropoda</taxon>
        <taxon>Hexapoda</taxon>
        <taxon>Insecta</taxon>
        <taxon>Pterygota</taxon>
        <taxon>Neoptera</taxon>
        <taxon>Endopterygota</taxon>
        <taxon>Diptera</taxon>
        <taxon>Nematocera</taxon>
        <taxon>Culicoidea</taxon>
        <taxon>Culicidae</taxon>
        <taxon>Anophelinae</taxon>
        <taxon>Anopheles</taxon>
    </lineage>
</organism>
<proteinExistence type="predicted"/>
<evidence type="ECO:0000256" key="2">
    <source>
        <dbReference type="ARBA" id="ARBA00022692"/>
    </source>
</evidence>
<dbReference type="Proteomes" id="UP000075920">
    <property type="component" value="Unassembled WGS sequence"/>
</dbReference>
<evidence type="ECO:0000313" key="8">
    <source>
        <dbReference type="Proteomes" id="UP000075920"/>
    </source>
</evidence>
<evidence type="ECO:0000256" key="6">
    <source>
        <dbReference type="SAM" id="Phobius"/>
    </source>
</evidence>
<evidence type="ECO:0000256" key="1">
    <source>
        <dbReference type="ARBA" id="ARBA00004304"/>
    </source>
</evidence>
<reference evidence="8" key="1">
    <citation type="submission" date="2013-03" db="EMBL/GenBank/DDBJ databases">
        <title>The Genome Sequence of Anopheles minimus MINIMUS1.</title>
        <authorList>
            <consortium name="The Broad Institute Genomics Platform"/>
            <person name="Neafsey D.E."/>
            <person name="Walton C."/>
            <person name="Walker B."/>
            <person name="Young S.K."/>
            <person name="Zeng Q."/>
            <person name="Gargeya S."/>
            <person name="Fitzgerald M."/>
            <person name="Haas B."/>
            <person name="Abouelleil A."/>
            <person name="Allen A.W."/>
            <person name="Alvarado L."/>
            <person name="Arachchi H.M."/>
            <person name="Berlin A.M."/>
            <person name="Chapman S.B."/>
            <person name="Gainer-Dewar J."/>
            <person name="Goldberg J."/>
            <person name="Griggs A."/>
            <person name="Gujja S."/>
            <person name="Hansen M."/>
            <person name="Howarth C."/>
            <person name="Imamovic A."/>
            <person name="Ireland A."/>
            <person name="Larimer J."/>
            <person name="McCowan C."/>
            <person name="Murphy C."/>
            <person name="Pearson M."/>
            <person name="Poon T.W."/>
            <person name="Priest M."/>
            <person name="Roberts A."/>
            <person name="Saif S."/>
            <person name="Shea T."/>
            <person name="Sisk P."/>
            <person name="Sykes S."/>
            <person name="Wortman J."/>
            <person name="Nusbaum C."/>
            <person name="Birren B."/>
        </authorList>
    </citation>
    <scope>NUCLEOTIDE SEQUENCE [LARGE SCALE GENOMIC DNA]</scope>
    <source>
        <strain evidence="8">MINIMUS1</strain>
    </source>
</reference>
<protein>
    <recommendedName>
        <fullName evidence="9">Up-regulated during skeletal muscle growth protein 5</fullName>
    </recommendedName>
</protein>
<dbReference type="PANTHER" id="PTHR34038:SF1">
    <property type="entry name" value="ATP SYNTHASE MEMBRANE SUBUNIT K, MITOCHONDRIAL"/>
    <property type="match status" value="1"/>
</dbReference>
<evidence type="ECO:0000256" key="4">
    <source>
        <dbReference type="ARBA" id="ARBA00023128"/>
    </source>
</evidence>
<sequence>EKSNAHTRTHLQSLPENRSVSRFVVHKQLKLHNLKMAGGGDESKLTGLSRYFNGETMRGRANVAKATYASIGLLILYFSLKPSKK</sequence>
<evidence type="ECO:0000313" key="7">
    <source>
        <dbReference type="EnsemblMetazoa" id="AMIN008131-PA"/>
    </source>
</evidence>
<evidence type="ECO:0000256" key="5">
    <source>
        <dbReference type="ARBA" id="ARBA00023136"/>
    </source>
</evidence>
<comment type="subcellular location">
    <subcellularLocation>
        <location evidence="1">Mitochondrion membrane</location>
        <topology evidence="1">Single-pass membrane protein</topology>
    </subcellularLocation>
</comment>
<dbReference type="AlphaFoldDB" id="A0A182WCP4"/>
<keyword evidence="5 6" id="KW-0472">Membrane</keyword>
<dbReference type="PANTHER" id="PTHR34038">
    <property type="entry name" value="ATP SYNTHASE MEMBRANE SUBUNIT DAPIT, MITOCHONDRIAL"/>
    <property type="match status" value="1"/>
</dbReference>
<evidence type="ECO:0000256" key="3">
    <source>
        <dbReference type="ARBA" id="ARBA00022989"/>
    </source>
</evidence>
<feature type="transmembrane region" description="Helical" evidence="6">
    <location>
        <begin position="63"/>
        <end position="80"/>
    </location>
</feature>
<keyword evidence="3 6" id="KW-1133">Transmembrane helix</keyword>
<name>A0A182WCP4_9DIPT</name>